<dbReference type="PANTHER" id="PTHR37422">
    <property type="entry name" value="TEICHURONIC ACID BIOSYNTHESIS PROTEIN TUAE"/>
    <property type="match status" value="1"/>
</dbReference>
<evidence type="ECO:0000313" key="7">
    <source>
        <dbReference type="EMBL" id="MBD8066781.1"/>
    </source>
</evidence>
<evidence type="ECO:0000256" key="4">
    <source>
        <dbReference type="ARBA" id="ARBA00023136"/>
    </source>
</evidence>
<comment type="caution">
    <text evidence="7">The sequence shown here is derived from an EMBL/GenBank/DDBJ whole genome shotgun (WGS) entry which is preliminary data.</text>
</comment>
<feature type="transmembrane region" description="Helical" evidence="5">
    <location>
        <begin position="291"/>
        <end position="310"/>
    </location>
</feature>
<keyword evidence="7" id="KW-0436">Ligase</keyword>
<dbReference type="AlphaFoldDB" id="A0A927IUJ9"/>
<dbReference type="Proteomes" id="UP000654108">
    <property type="component" value="Unassembled WGS sequence"/>
</dbReference>
<name>A0A927IUJ9_9HYPH</name>
<protein>
    <submittedName>
        <fullName evidence="7">O-antigen ligase family protein</fullName>
    </submittedName>
</protein>
<feature type="domain" description="O-antigen ligase-related" evidence="6">
    <location>
        <begin position="250"/>
        <end position="391"/>
    </location>
</feature>
<accession>A0A927IUJ9</accession>
<comment type="subcellular location">
    <subcellularLocation>
        <location evidence="1">Membrane</location>
        <topology evidence="1">Multi-pass membrane protein</topology>
    </subcellularLocation>
</comment>
<keyword evidence="2 5" id="KW-0812">Transmembrane</keyword>
<dbReference type="InterPro" id="IPR051533">
    <property type="entry name" value="WaaL-like"/>
</dbReference>
<dbReference type="Pfam" id="PF04932">
    <property type="entry name" value="Wzy_C"/>
    <property type="match status" value="1"/>
</dbReference>
<proteinExistence type="predicted"/>
<evidence type="ECO:0000259" key="6">
    <source>
        <dbReference type="Pfam" id="PF04932"/>
    </source>
</evidence>
<feature type="transmembrane region" description="Helical" evidence="5">
    <location>
        <begin position="264"/>
        <end position="284"/>
    </location>
</feature>
<keyword evidence="3 5" id="KW-1133">Transmembrane helix</keyword>
<dbReference type="EMBL" id="JACYFU010000004">
    <property type="protein sequence ID" value="MBD8066781.1"/>
    <property type="molecule type" value="Genomic_DNA"/>
</dbReference>
<dbReference type="InterPro" id="IPR007016">
    <property type="entry name" value="O-antigen_ligase-rel_domated"/>
</dbReference>
<evidence type="ECO:0000256" key="2">
    <source>
        <dbReference type="ARBA" id="ARBA00022692"/>
    </source>
</evidence>
<sequence>MSADAVTGLLPRNVSMPRAGRIGTLNDVFAVFLVLLVGLAALPLGSNRPFFWAFWPTVLGVLALLYLGLLGVRRAPLRVSLSSVRVVAILYGAVCIVLLVQLLPLGSVYRGGSIASQAGLDLHPPKISTTPGETGLMLLRWLGFGLLFFLTLQVALNPARRMRMLHGVLVAITAQALIGILSYYQWGNTILGIEKWAYLDSLTGTFVNRNSFATFMALGIAVTTGLAVEAATSRSGTTRLAFLASYGTCMVFLVAAVFGSNSRMGLLVSILGALSVTVTFAMASRRRVLRALGVALLALGIILVPVLLFYDTGVWQRFLELERSGQARLDLYRQIIDMIRSAPLLGFGGGSFEQAYQVFHRPPVDVALLWDRGHNTYLTLWSELGLVGGSLPLLLVAAVALKVILGNRGRDHVDPSFSIWIGAVVIATIHSLVDFSFEMFAVSLCFALLAALAVAGALGRRSSS</sequence>
<dbReference type="GO" id="GO:0016020">
    <property type="term" value="C:membrane"/>
    <property type="evidence" value="ECO:0007669"/>
    <property type="project" value="UniProtKB-SubCell"/>
</dbReference>
<evidence type="ECO:0000313" key="8">
    <source>
        <dbReference type="Proteomes" id="UP000654108"/>
    </source>
</evidence>
<feature type="transmembrane region" description="Helical" evidence="5">
    <location>
        <begin position="240"/>
        <end position="258"/>
    </location>
</feature>
<reference evidence="7" key="1">
    <citation type="submission" date="2020-09" db="EMBL/GenBank/DDBJ databases">
        <title>Genome seq and assembly of Devosia sp.</title>
        <authorList>
            <person name="Chhetri G."/>
        </authorList>
    </citation>
    <scope>NUCLEOTIDE SEQUENCE</scope>
    <source>
        <strain evidence="7">PTR5</strain>
    </source>
</reference>
<feature type="transmembrane region" description="Helical" evidence="5">
    <location>
        <begin position="417"/>
        <end position="433"/>
    </location>
</feature>
<feature type="transmembrane region" description="Helical" evidence="5">
    <location>
        <begin position="206"/>
        <end position="228"/>
    </location>
</feature>
<organism evidence="7 8">
    <name type="scientific">Devosia oryzisoli</name>
    <dbReference type="NCBI Taxonomy" id="2774138"/>
    <lineage>
        <taxon>Bacteria</taxon>
        <taxon>Pseudomonadati</taxon>
        <taxon>Pseudomonadota</taxon>
        <taxon>Alphaproteobacteria</taxon>
        <taxon>Hyphomicrobiales</taxon>
        <taxon>Devosiaceae</taxon>
        <taxon>Devosia</taxon>
    </lineage>
</organism>
<feature type="transmembrane region" description="Helical" evidence="5">
    <location>
        <begin position="168"/>
        <end position="186"/>
    </location>
</feature>
<dbReference type="GO" id="GO:0016874">
    <property type="term" value="F:ligase activity"/>
    <property type="evidence" value="ECO:0007669"/>
    <property type="project" value="UniProtKB-KW"/>
</dbReference>
<feature type="transmembrane region" description="Helical" evidence="5">
    <location>
        <begin position="138"/>
        <end position="156"/>
    </location>
</feature>
<dbReference type="PANTHER" id="PTHR37422:SF23">
    <property type="entry name" value="TEICHURONIC ACID BIOSYNTHESIS PROTEIN TUAE"/>
    <property type="match status" value="1"/>
</dbReference>
<feature type="transmembrane region" description="Helical" evidence="5">
    <location>
        <begin position="384"/>
        <end position="405"/>
    </location>
</feature>
<keyword evidence="8" id="KW-1185">Reference proteome</keyword>
<keyword evidence="4 5" id="KW-0472">Membrane</keyword>
<gene>
    <name evidence="7" type="ORF">IC608_15005</name>
</gene>
<feature type="transmembrane region" description="Helical" evidence="5">
    <location>
        <begin position="50"/>
        <end position="72"/>
    </location>
</feature>
<dbReference type="RefSeq" id="WP_191777192.1">
    <property type="nucleotide sequence ID" value="NZ_JACYFU010000004.1"/>
</dbReference>
<feature type="transmembrane region" description="Helical" evidence="5">
    <location>
        <begin position="84"/>
        <end position="103"/>
    </location>
</feature>
<evidence type="ECO:0000256" key="5">
    <source>
        <dbReference type="SAM" id="Phobius"/>
    </source>
</evidence>
<feature type="transmembrane region" description="Helical" evidence="5">
    <location>
        <begin position="439"/>
        <end position="458"/>
    </location>
</feature>
<evidence type="ECO:0000256" key="3">
    <source>
        <dbReference type="ARBA" id="ARBA00022989"/>
    </source>
</evidence>
<feature type="transmembrane region" description="Helical" evidence="5">
    <location>
        <begin position="25"/>
        <end position="44"/>
    </location>
</feature>
<evidence type="ECO:0000256" key="1">
    <source>
        <dbReference type="ARBA" id="ARBA00004141"/>
    </source>
</evidence>